<reference evidence="9" key="1">
    <citation type="journal article" date="2019" name="Int. J. Syst. Evol. Microbiol.">
        <title>The Global Catalogue of Microorganisms (GCM) 10K type strain sequencing project: providing services to taxonomists for standard genome sequencing and annotation.</title>
        <authorList>
            <consortium name="The Broad Institute Genomics Platform"/>
            <consortium name="The Broad Institute Genome Sequencing Center for Infectious Disease"/>
            <person name="Wu L."/>
            <person name="Ma J."/>
        </authorList>
    </citation>
    <scope>NUCLEOTIDE SEQUENCE [LARGE SCALE GENOMIC DNA]</scope>
    <source>
        <strain evidence="9">CCUG 57401</strain>
    </source>
</reference>
<evidence type="ECO:0000256" key="4">
    <source>
        <dbReference type="ARBA" id="ARBA00022692"/>
    </source>
</evidence>
<feature type="transmembrane region" description="Helical" evidence="7">
    <location>
        <begin position="79"/>
        <end position="101"/>
    </location>
</feature>
<feature type="transmembrane region" description="Helical" evidence="7">
    <location>
        <begin position="113"/>
        <end position="136"/>
    </location>
</feature>
<dbReference type="Pfam" id="PF07681">
    <property type="entry name" value="DoxX"/>
    <property type="match status" value="1"/>
</dbReference>
<comment type="similarity">
    <text evidence="2">Belongs to the DoxX family.</text>
</comment>
<sequence length="142" mass="14964">MNNNTLPTTPAQDAMTLIGRVLIALLFVPAGWGKVAGFAGTVGYIASKGVPLPEVCAAIAIAIELGLGLLLLVGWQARWAALGLAVFTFVISFIFHNYWAVPADQLGAQRLNFYKNMAIAGGLLAFAAFGAGGWSLDGRRRT</sequence>
<dbReference type="EMBL" id="JBHSMF010000009">
    <property type="protein sequence ID" value="MFC5499218.1"/>
    <property type="molecule type" value="Genomic_DNA"/>
</dbReference>
<feature type="transmembrane region" description="Helical" evidence="7">
    <location>
        <begin position="52"/>
        <end position="72"/>
    </location>
</feature>
<dbReference type="Proteomes" id="UP001596037">
    <property type="component" value="Unassembled WGS sequence"/>
</dbReference>
<accession>A0ABW0NGW8</accession>
<protein>
    <submittedName>
        <fullName evidence="8">DoxX family protein</fullName>
    </submittedName>
</protein>
<feature type="transmembrane region" description="Helical" evidence="7">
    <location>
        <begin position="21"/>
        <end position="46"/>
    </location>
</feature>
<proteinExistence type="inferred from homology"/>
<keyword evidence="6 7" id="KW-0472">Membrane</keyword>
<name>A0ABW0NGW8_9BURK</name>
<dbReference type="PANTHER" id="PTHR33452">
    <property type="entry name" value="OXIDOREDUCTASE CATD-RELATED"/>
    <property type="match status" value="1"/>
</dbReference>
<comment type="caution">
    <text evidence="8">The sequence shown here is derived from an EMBL/GenBank/DDBJ whole genome shotgun (WGS) entry which is preliminary data.</text>
</comment>
<evidence type="ECO:0000256" key="3">
    <source>
        <dbReference type="ARBA" id="ARBA00022475"/>
    </source>
</evidence>
<dbReference type="InterPro" id="IPR032808">
    <property type="entry name" value="DoxX"/>
</dbReference>
<dbReference type="InterPro" id="IPR051907">
    <property type="entry name" value="DoxX-like_oxidoreductase"/>
</dbReference>
<evidence type="ECO:0000256" key="5">
    <source>
        <dbReference type="ARBA" id="ARBA00022989"/>
    </source>
</evidence>
<keyword evidence="9" id="KW-1185">Reference proteome</keyword>
<dbReference type="PANTHER" id="PTHR33452:SF1">
    <property type="entry name" value="INNER MEMBRANE PROTEIN YPHA-RELATED"/>
    <property type="match status" value="1"/>
</dbReference>
<comment type="subcellular location">
    <subcellularLocation>
        <location evidence="1">Cell membrane</location>
        <topology evidence="1">Multi-pass membrane protein</topology>
    </subcellularLocation>
</comment>
<evidence type="ECO:0000256" key="2">
    <source>
        <dbReference type="ARBA" id="ARBA00006679"/>
    </source>
</evidence>
<dbReference type="RefSeq" id="WP_376851396.1">
    <property type="nucleotide sequence ID" value="NZ_JBHSMF010000009.1"/>
</dbReference>
<evidence type="ECO:0000256" key="1">
    <source>
        <dbReference type="ARBA" id="ARBA00004651"/>
    </source>
</evidence>
<evidence type="ECO:0000313" key="8">
    <source>
        <dbReference type="EMBL" id="MFC5499218.1"/>
    </source>
</evidence>
<gene>
    <name evidence="8" type="ORF">ACFPOE_16855</name>
</gene>
<keyword evidence="5 7" id="KW-1133">Transmembrane helix</keyword>
<evidence type="ECO:0000256" key="6">
    <source>
        <dbReference type="ARBA" id="ARBA00023136"/>
    </source>
</evidence>
<keyword evidence="4 7" id="KW-0812">Transmembrane</keyword>
<evidence type="ECO:0000256" key="7">
    <source>
        <dbReference type="SAM" id="Phobius"/>
    </source>
</evidence>
<keyword evidence="3" id="KW-1003">Cell membrane</keyword>
<organism evidence="8 9">
    <name type="scientific">Caenimonas terrae</name>
    <dbReference type="NCBI Taxonomy" id="696074"/>
    <lineage>
        <taxon>Bacteria</taxon>
        <taxon>Pseudomonadati</taxon>
        <taxon>Pseudomonadota</taxon>
        <taxon>Betaproteobacteria</taxon>
        <taxon>Burkholderiales</taxon>
        <taxon>Comamonadaceae</taxon>
        <taxon>Caenimonas</taxon>
    </lineage>
</organism>
<evidence type="ECO:0000313" key="9">
    <source>
        <dbReference type="Proteomes" id="UP001596037"/>
    </source>
</evidence>